<organism evidence="8 9">
    <name type="scientific">Hymenobacter fodinae</name>
    <dbReference type="NCBI Taxonomy" id="2510796"/>
    <lineage>
        <taxon>Bacteria</taxon>
        <taxon>Pseudomonadati</taxon>
        <taxon>Bacteroidota</taxon>
        <taxon>Cytophagia</taxon>
        <taxon>Cytophagales</taxon>
        <taxon>Hymenobacteraceae</taxon>
        <taxon>Hymenobacter</taxon>
    </lineage>
</organism>
<comment type="caution">
    <text evidence="8">The sequence shown here is derived from an EMBL/GenBank/DDBJ whole genome shotgun (WGS) entry which is preliminary data.</text>
</comment>
<dbReference type="Proteomes" id="UP000298337">
    <property type="component" value="Unassembled WGS sequence"/>
</dbReference>
<gene>
    <name evidence="8" type="primary">chrA</name>
    <name evidence="8" type="ORF">EU556_22590</name>
</gene>
<protein>
    <submittedName>
        <fullName evidence="8">Chromate efflux transporter</fullName>
    </submittedName>
</protein>
<evidence type="ECO:0000256" key="1">
    <source>
        <dbReference type="ARBA" id="ARBA00004651"/>
    </source>
</evidence>
<feature type="transmembrane region" description="Helical" evidence="7">
    <location>
        <begin position="225"/>
        <end position="244"/>
    </location>
</feature>
<dbReference type="InterPro" id="IPR003370">
    <property type="entry name" value="Chromate_transpt"/>
</dbReference>
<dbReference type="EMBL" id="SRLA01000006">
    <property type="protein sequence ID" value="TGE04063.1"/>
    <property type="molecule type" value="Genomic_DNA"/>
</dbReference>
<keyword evidence="5 7" id="KW-1133">Transmembrane helix</keyword>
<evidence type="ECO:0000256" key="6">
    <source>
        <dbReference type="ARBA" id="ARBA00023136"/>
    </source>
</evidence>
<proteinExistence type="inferred from homology"/>
<evidence type="ECO:0000256" key="7">
    <source>
        <dbReference type="SAM" id="Phobius"/>
    </source>
</evidence>
<dbReference type="InterPro" id="IPR014047">
    <property type="entry name" value="Chr_Tranpt_l_chain"/>
</dbReference>
<keyword evidence="4 7" id="KW-0812">Transmembrane</keyword>
<dbReference type="NCBIfam" id="TIGR00937">
    <property type="entry name" value="2A51"/>
    <property type="match status" value="1"/>
</dbReference>
<comment type="subcellular location">
    <subcellularLocation>
        <location evidence="1">Cell membrane</location>
        <topology evidence="1">Multi-pass membrane protein</topology>
    </subcellularLocation>
</comment>
<reference evidence="8 9" key="1">
    <citation type="submission" date="2019-04" db="EMBL/GenBank/DDBJ databases">
        <authorList>
            <person name="Feng G."/>
            <person name="Zhang J."/>
            <person name="Zhu H."/>
        </authorList>
    </citation>
    <scope>NUCLEOTIDE SEQUENCE [LARGE SCALE GENOMIC DNA]</scope>
    <source>
        <strain evidence="8 9">92R-1</strain>
    </source>
</reference>
<keyword evidence="3" id="KW-1003">Cell membrane</keyword>
<evidence type="ECO:0000313" key="9">
    <source>
        <dbReference type="Proteomes" id="UP000298337"/>
    </source>
</evidence>
<dbReference type="Pfam" id="PF02417">
    <property type="entry name" value="Chromate_transp"/>
    <property type="match status" value="2"/>
</dbReference>
<dbReference type="PANTHER" id="PTHR33567">
    <property type="entry name" value="CHROMATE ION TRANSPORTER (EUROFUNG)"/>
    <property type="match status" value="1"/>
</dbReference>
<evidence type="ECO:0000256" key="3">
    <source>
        <dbReference type="ARBA" id="ARBA00022475"/>
    </source>
</evidence>
<evidence type="ECO:0000256" key="4">
    <source>
        <dbReference type="ARBA" id="ARBA00022692"/>
    </source>
</evidence>
<evidence type="ECO:0000313" key="8">
    <source>
        <dbReference type="EMBL" id="TGE04063.1"/>
    </source>
</evidence>
<evidence type="ECO:0000256" key="2">
    <source>
        <dbReference type="ARBA" id="ARBA00005262"/>
    </source>
</evidence>
<accession>A0A4Z0P0J5</accession>
<dbReference type="GO" id="GO:0015109">
    <property type="term" value="F:chromate transmembrane transporter activity"/>
    <property type="evidence" value="ECO:0007669"/>
    <property type="project" value="InterPro"/>
</dbReference>
<feature type="transmembrane region" description="Helical" evidence="7">
    <location>
        <begin position="256"/>
        <end position="280"/>
    </location>
</feature>
<dbReference type="GO" id="GO:0005886">
    <property type="term" value="C:plasma membrane"/>
    <property type="evidence" value="ECO:0007669"/>
    <property type="project" value="UniProtKB-SubCell"/>
</dbReference>
<keyword evidence="6 7" id="KW-0472">Membrane</keyword>
<dbReference type="PIRSF" id="PIRSF004810">
    <property type="entry name" value="ChrA"/>
    <property type="match status" value="1"/>
</dbReference>
<keyword evidence="9" id="KW-1185">Reference proteome</keyword>
<feature type="transmembrane region" description="Helical" evidence="7">
    <location>
        <begin position="325"/>
        <end position="353"/>
    </location>
</feature>
<feature type="transmembrane region" description="Helical" evidence="7">
    <location>
        <begin position="365"/>
        <end position="385"/>
    </location>
</feature>
<feature type="transmembrane region" description="Helical" evidence="7">
    <location>
        <begin position="301"/>
        <end position="319"/>
    </location>
</feature>
<dbReference type="OrthoDB" id="9788907at2"/>
<dbReference type="AlphaFoldDB" id="A0A4Z0P0J5"/>
<dbReference type="PANTHER" id="PTHR33567:SF3">
    <property type="entry name" value="CHROMATE ION TRANSPORTER (EUROFUNG)"/>
    <property type="match status" value="1"/>
</dbReference>
<dbReference type="RefSeq" id="WP_135436505.1">
    <property type="nucleotide sequence ID" value="NZ_SRLA01000006.1"/>
</dbReference>
<feature type="transmembrane region" description="Helical" evidence="7">
    <location>
        <begin position="121"/>
        <end position="143"/>
    </location>
</feature>
<feature type="transmembrane region" description="Helical" evidence="7">
    <location>
        <begin position="94"/>
        <end position="115"/>
    </location>
</feature>
<name>A0A4Z0P0J5_9BACT</name>
<feature type="transmembrane region" description="Helical" evidence="7">
    <location>
        <begin position="421"/>
        <end position="438"/>
    </location>
</feature>
<sequence>MESALSPAHVAPRVAETVSFREALRFWLKLGFISFGGPAGQIAIMHEYVVERRRWLDEERFLHSLNYCMLLPGPEAQQLATYIGWLLHGVRGGLVAGGLFVLPSVFMLLGLSWAYVEYGTIPAVAGLLYGLKPAVVAIVLGALLKIGEKALKTPLHLTVAVLSFLALFLGHFPFPIVVFGALLLGLLVQRWYPAWLGLPQSTFRANAPQTGPEVRRQWPRRIGKALLVALGLWVIPVVVAGVVTGDWSFWWQLTRFFSTAALVTFGGAYAVLPYVAQVAVEQFHWLTRLQMVDGLALGETTPGPLIMVLTFVGFMGAWQHGGHSVAWGAAGLFLTTFYTFLPSFLFIFIGAPLVERTRQDARVKAALSVVTAAVVGVILNLGIYLGQAVVWPRGIQAAPDWFSLLWVVLSVLALRWGKVNLILWIGVSALAGLVYFWLF</sequence>
<feature type="transmembrane region" description="Helical" evidence="7">
    <location>
        <begin position="397"/>
        <end position="414"/>
    </location>
</feature>
<evidence type="ECO:0000256" key="5">
    <source>
        <dbReference type="ARBA" id="ARBA00022989"/>
    </source>
</evidence>
<comment type="similarity">
    <text evidence="2">Belongs to the chromate ion transporter (CHR) (TC 2.A.51) family.</text>
</comment>